<keyword evidence="8 13" id="KW-0064">Aspartyl protease</keyword>
<dbReference type="PANTHER" id="PTHR47966">
    <property type="entry name" value="BETA-SITE APP-CLEAVING ENZYME, ISOFORM A-RELATED"/>
    <property type="match status" value="1"/>
</dbReference>
<dbReference type="OrthoDB" id="771136at2759"/>
<evidence type="ECO:0000256" key="2">
    <source>
        <dbReference type="ARBA" id="ARBA00004613"/>
    </source>
</evidence>
<dbReference type="InterPro" id="IPR001969">
    <property type="entry name" value="Aspartic_peptidase_AS"/>
</dbReference>
<dbReference type="SMR" id="A0A8X7TCA4"/>
<name>A0A8X7TCA4_CANPA</name>
<dbReference type="InterPro" id="IPR001461">
    <property type="entry name" value="Aspartic_peptidase_A1"/>
</dbReference>
<keyword evidence="7" id="KW-0732">Signal</keyword>
<evidence type="ECO:0000256" key="9">
    <source>
        <dbReference type="ARBA" id="ARBA00022801"/>
    </source>
</evidence>
<dbReference type="PANTHER" id="PTHR47966:SF65">
    <property type="entry name" value="ASPARTIC-TYPE ENDOPEPTIDASE"/>
    <property type="match status" value="1"/>
</dbReference>
<keyword evidence="9 13" id="KW-0378">Hydrolase</keyword>
<proteinExistence type="inferred from homology"/>
<dbReference type="SUPFAM" id="SSF50630">
    <property type="entry name" value="Acid proteases"/>
    <property type="match status" value="1"/>
</dbReference>
<evidence type="ECO:0000256" key="11">
    <source>
        <dbReference type="ARBA" id="ARBA00023157"/>
    </source>
</evidence>
<keyword evidence="11" id="KW-1015">Disulfide bond</keyword>
<feature type="active site" evidence="12">
    <location>
        <position position="282"/>
    </location>
</feature>
<evidence type="ECO:0000256" key="7">
    <source>
        <dbReference type="ARBA" id="ARBA00022729"/>
    </source>
</evidence>
<organism evidence="15 16">
    <name type="scientific">Candida parapsilosis</name>
    <name type="common">Yeast</name>
    <dbReference type="NCBI Taxonomy" id="5480"/>
    <lineage>
        <taxon>Eukaryota</taxon>
        <taxon>Fungi</taxon>
        <taxon>Dikarya</taxon>
        <taxon>Ascomycota</taxon>
        <taxon>Saccharomycotina</taxon>
        <taxon>Pichiomycetes</taxon>
        <taxon>Debaryomycetaceae</taxon>
        <taxon>Candida/Lodderomyces clade</taxon>
        <taxon>Candida</taxon>
    </lineage>
</organism>
<keyword evidence="10" id="KW-0865">Zymogen</keyword>
<dbReference type="Gene3D" id="2.40.70.10">
    <property type="entry name" value="Acid Proteases"/>
    <property type="match status" value="2"/>
</dbReference>
<comment type="caution">
    <text evidence="15">The sequence shown here is derived from an EMBL/GenBank/DDBJ whole genome shotgun (WGS) entry which is preliminary data.</text>
</comment>
<dbReference type="GO" id="GO:0005576">
    <property type="term" value="C:extracellular region"/>
    <property type="evidence" value="ECO:0007669"/>
    <property type="project" value="UniProtKB-SubCell"/>
</dbReference>
<dbReference type="Pfam" id="PF00026">
    <property type="entry name" value="Asp"/>
    <property type="match status" value="1"/>
</dbReference>
<dbReference type="PROSITE" id="PS00141">
    <property type="entry name" value="ASP_PROTEASE"/>
    <property type="match status" value="2"/>
</dbReference>
<keyword evidence="5" id="KW-0964">Secreted</keyword>
<feature type="active site" evidence="12">
    <location>
        <position position="103"/>
    </location>
</feature>
<evidence type="ECO:0000256" key="4">
    <source>
        <dbReference type="ARBA" id="ARBA00013207"/>
    </source>
</evidence>
<evidence type="ECO:0000256" key="6">
    <source>
        <dbReference type="ARBA" id="ARBA00022670"/>
    </source>
</evidence>
<comment type="catalytic activity">
    <reaction evidence="1">
        <text>Preferential cleavage at the carboxyl of hydrophobic amino acids, but fails to cleave 15-Leu-|-Tyr-16, 16-Tyr-|-Leu-17 and 24-Phe-|-Phe-25 of insulin B chain. Activates trypsinogen, and degrades keratin.</text>
        <dbReference type="EC" id="3.4.23.24"/>
    </reaction>
</comment>
<comment type="similarity">
    <text evidence="3 13">Belongs to the peptidase A1 family.</text>
</comment>
<keyword evidence="6 13" id="KW-0645">Protease</keyword>
<dbReference type="EMBL" id="JABWAB010000003">
    <property type="protein sequence ID" value="KAF6057714.1"/>
    <property type="molecule type" value="Genomic_DNA"/>
</dbReference>
<dbReference type="PRINTS" id="PR00792">
    <property type="entry name" value="PEPSIN"/>
</dbReference>
<dbReference type="FunFam" id="2.40.70.10:FF:000011">
    <property type="entry name" value="Aspartic protease"/>
    <property type="match status" value="1"/>
</dbReference>
<evidence type="ECO:0000256" key="1">
    <source>
        <dbReference type="ARBA" id="ARBA00001675"/>
    </source>
</evidence>
<evidence type="ECO:0000256" key="3">
    <source>
        <dbReference type="ARBA" id="ARBA00007447"/>
    </source>
</evidence>
<dbReference type="AlphaFoldDB" id="A0A8X7TCA4"/>
<dbReference type="Proteomes" id="UP000590412">
    <property type="component" value="Unassembled WGS sequence"/>
</dbReference>
<dbReference type="CDD" id="cd05474">
    <property type="entry name" value="SAP_like"/>
    <property type="match status" value="1"/>
</dbReference>
<dbReference type="GO" id="GO:0006508">
    <property type="term" value="P:proteolysis"/>
    <property type="evidence" value="ECO:0007669"/>
    <property type="project" value="UniProtKB-KW"/>
</dbReference>
<dbReference type="InterPro" id="IPR021109">
    <property type="entry name" value="Peptidase_aspartic_dom_sf"/>
</dbReference>
<accession>A0A8X7TCA4</accession>
<dbReference type="InterPro" id="IPR033876">
    <property type="entry name" value="SAP-like"/>
</dbReference>
<evidence type="ECO:0000256" key="8">
    <source>
        <dbReference type="ARBA" id="ARBA00022750"/>
    </source>
</evidence>
<evidence type="ECO:0000313" key="16">
    <source>
        <dbReference type="Proteomes" id="UP000590412"/>
    </source>
</evidence>
<dbReference type="EC" id="3.4.23.24" evidence="4"/>
<protein>
    <recommendedName>
        <fullName evidence="4">candidapepsin</fullName>
        <ecNumber evidence="4">3.4.23.24</ecNumber>
    </recommendedName>
</protein>
<evidence type="ECO:0000256" key="13">
    <source>
        <dbReference type="RuleBase" id="RU000454"/>
    </source>
</evidence>
<comment type="subcellular location">
    <subcellularLocation>
        <location evidence="2">Secreted</location>
    </subcellularLocation>
</comment>
<dbReference type="InterPro" id="IPR033121">
    <property type="entry name" value="PEPTIDASE_A1"/>
</dbReference>
<gene>
    <name evidence="15" type="ORF">FOB60_002269</name>
</gene>
<dbReference type="FunFam" id="2.40.70.10:FF:000023">
    <property type="entry name" value="Aspartic protease"/>
    <property type="match status" value="1"/>
</dbReference>
<sequence>MSSHQLSITPMTTIAIFTKNVLLAIAFALFAQGAAIPDPAKRDDNPGFVALDFEVTRKPLDVNATSELSKRSSPSSPLYFEGPSYGIRVSVGSNKQEQQVVLDTGSSDFWVVDSSASCQKGNCKQYGTFDPHSSTSFKSLGSSFSIGYGDKSSSIGTWGQDTIYLGGTSITNQRFADVTSTSVNQGILGVGRVETESANPPYDNVPITLKKQGKIKTNAYSLYLNSPGAATGTIIFGGVDNAKYSGKLIEEPLVSDRYLAVNLKSLNYNGDNSNAGFGVVVDSGTTISYLPDSIVDDLANKVGAYLEPVGLGNELYFIDCNANPQGSASFTFDNGAKITVPLSEFVLQSTANACVWGLQSSDRQNVPPILGDNFLRHAYVVFNLDKETVSLAQVKYTSASSVSAI</sequence>
<reference evidence="15" key="1">
    <citation type="submission" date="2020-03" db="EMBL/GenBank/DDBJ databases">
        <title>FDA dAtabase for Regulatory Grade micrObial Sequences (FDA-ARGOS): Supporting development and validation of Infectious Disease Dx tests.</title>
        <authorList>
            <person name="Campos J."/>
            <person name="Goldberg B."/>
            <person name="Tallon L."/>
            <person name="Sadzewicz L."/>
            <person name="Vavikolanu K."/>
            <person name="Mehta A."/>
            <person name="Aluvathingal J."/>
            <person name="Nadendla S."/>
            <person name="Nandy P."/>
            <person name="Geyer C."/>
            <person name="Yan Y."/>
            <person name="Sichtig H."/>
        </authorList>
    </citation>
    <scope>NUCLEOTIDE SEQUENCE [LARGE SCALE GENOMIC DNA]</scope>
    <source>
        <strain evidence="15">FDAARGOS_652</strain>
    </source>
</reference>
<evidence type="ECO:0000259" key="14">
    <source>
        <dbReference type="PROSITE" id="PS51767"/>
    </source>
</evidence>
<feature type="domain" description="Peptidase A1" evidence="14">
    <location>
        <begin position="85"/>
        <end position="392"/>
    </location>
</feature>
<dbReference type="PROSITE" id="PS51767">
    <property type="entry name" value="PEPTIDASE_A1"/>
    <property type="match status" value="1"/>
</dbReference>
<evidence type="ECO:0000256" key="5">
    <source>
        <dbReference type="ARBA" id="ARBA00022525"/>
    </source>
</evidence>
<dbReference type="GO" id="GO:0004190">
    <property type="term" value="F:aspartic-type endopeptidase activity"/>
    <property type="evidence" value="ECO:0007669"/>
    <property type="project" value="UniProtKB-KW"/>
</dbReference>
<evidence type="ECO:0000256" key="10">
    <source>
        <dbReference type="ARBA" id="ARBA00023145"/>
    </source>
</evidence>
<evidence type="ECO:0000256" key="12">
    <source>
        <dbReference type="PIRSR" id="PIRSR601461-1"/>
    </source>
</evidence>
<evidence type="ECO:0000313" key="15">
    <source>
        <dbReference type="EMBL" id="KAF6057714.1"/>
    </source>
</evidence>